<keyword evidence="1" id="KW-1133">Transmembrane helix</keyword>
<dbReference type="OrthoDB" id="9805760at2"/>
<dbReference type="NCBIfam" id="TIGR02145">
    <property type="entry name" value="Fib_succ_major"/>
    <property type="match status" value="1"/>
</dbReference>
<comment type="caution">
    <text evidence="3">The sequence shown here is derived from an EMBL/GenBank/DDBJ whole genome shotgun (WGS) entry which is preliminary data.</text>
</comment>
<organism evidence="3 4">
    <name type="scientific">Prevotella dentalis (strain ATCC 49559 / DSM 3688 / JCM 13448 / NCTC 12043 / ES 2772)</name>
    <name type="common">Mitsuokella dentalis</name>
    <dbReference type="NCBI Taxonomy" id="908937"/>
    <lineage>
        <taxon>Bacteria</taxon>
        <taxon>Pseudomonadati</taxon>
        <taxon>Bacteroidota</taxon>
        <taxon>Bacteroidia</taxon>
        <taxon>Bacteroidales</taxon>
        <taxon>Prevotellaceae</taxon>
        <taxon>Prevotella</taxon>
    </lineage>
</organism>
<proteinExistence type="predicted"/>
<evidence type="ECO:0000313" key="3">
    <source>
        <dbReference type="EMBL" id="EGQ15375.1"/>
    </source>
</evidence>
<name>F9D2Q8_PREDD</name>
<protein>
    <recommendedName>
        <fullName evidence="2">Fibrobacter succinogenes major paralogous domain-containing protein</fullName>
    </recommendedName>
</protein>
<dbReference type="InterPro" id="IPR011871">
    <property type="entry name" value="Fib_succ_major"/>
</dbReference>
<dbReference type="STRING" id="908937.Prede_1267"/>
<dbReference type="AlphaFoldDB" id="F9D2Q8"/>
<reference evidence="3 4" key="1">
    <citation type="submission" date="2011-04" db="EMBL/GenBank/DDBJ databases">
        <authorList>
            <person name="Muzny D."/>
            <person name="Qin X."/>
            <person name="Deng J."/>
            <person name="Jiang H."/>
            <person name="Liu Y."/>
            <person name="Qu J."/>
            <person name="Song X.-Z."/>
            <person name="Zhang L."/>
            <person name="Thornton R."/>
            <person name="Coyle M."/>
            <person name="Francisco L."/>
            <person name="Jackson L."/>
            <person name="Javaid M."/>
            <person name="Korchina V."/>
            <person name="Kovar C."/>
            <person name="Mata R."/>
            <person name="Mathew T."/>
            <person name="Ngo R."/>
            <person name="Nguyen L."/>
            <person name="Nguyen N."/>
            <person name="Okwuonu G."/>
            <person name="Ongeri F."/>
            <person name="Pham C."/>
            <person name="Simmons D."/>
            <person name="Wilczek-Boney K."/>
            <person name="Hale W."/>
            <person name="Jakkamsetti A."/>
            <person name="Pham P."/>
            <person name="Ruth R."/>
            <person name="San Lucas F."/>
            <person name="Warren J."/>
            <person name="Zhang J."/>
            <person name="Zhao Z."/>
            <person name="Zhou C."/>
            <person name="Zhu D."/>
            <person name="Lee S."/>
            <person name="Bess C."/>
            <person name="Blankenburg K."/>
            <person name="Forbes L."/>
            <person name="Fu Q."/>
            <person name="Gubbala S."/>
            <person name="Hirani K."/>
            <person name="Jayaseelan J.C."/>
            <person name="Lara F."/>
            <person name="Munidasa M."/>
            <person name="Palculict T."/>
            <person name="Patil S."/>
            <person name="Pu L.-L."/>
            <person name="Saada N."/>
            <person name="Tang L."/>
            <person name="Weissenberger G."/>
            <person name="Zhu Y."/>
            <person name="Hemphill L."/>
            <person name="Shang Y."/>
            <person name="Youmans B."/>
            <person name="Ayvaz T."/>
            <person name="Ross M."/>
            <person name="Santibanez J."/>
            <person name="Aqrawi P."/>
            <person name="Gross S."/>
            <person name="Joshi V."/>
            <person name="Fowler G."/>
            <person name="Nazareth L."/>
            <person name="Reid J."/>
            <person name="Worley K."/>
            <person name="Petrosino J."/>
            <person name="Highlander S."/>
            <person name="Gibbs R."/>
        </authorList>
    </citation>
    <scope>NUCLEOTIDE SEQUENCE [LARGE SCALE GENOMIC DNA]</scope>
    <source>
        <strain evidence="3 4">DSM 3688</strain>
    </source>
</reference>
<accession>F9D2Q8</accession>
<dbReference type="Proteomes" id="UP000007820">
    <property type="component" value="Unassembled WGS sequence"/>
</dbReference>
<gene>
    <name evidence="3" type="ORF">HMPREF9136_1136</name>
</gene>
<keyword evidence="1" id="KW-0472">Membrane</keyword>
<dbReference type="Pfam" id="PF09603">
    <property type="entry name" value="Fib_succ_major"/>
    <property type="match status" value="1"/>
</dbReference>
<feature type="domain" description="Fibrobacter succinogenes major paralogous" evidence="2">
    <location>
        <begin position="72"/>
        <end position="248"/>
    </location>
</feature>
<feature type="transmembrane region" description="Helical" evidence="1">
    <location>
        <begin position="21"/>
        <end position="40"/>
    </location>
</feature>
<evidence type="ECO:0000259" key="2">
    <source>
        <dbReference type="Pfam" id="PF09603"/>
    </source>
</evidence>
<keyword evidence="1" id="KW-0812">Transmembrane</keyword>
<dbReference type="EMBL" id="AFPW01000015">
    <property type="protein sequence ID" value="EGQ15375.1"/>
    <property type="molecule type" value="Genomic_DNA"/>
</dbReference>
<evidence type="ECO:0000313" key="4">
    <source>
        <dbReference type="Proteomes" id="UP000007820"/>
    </source>
</evidence>
<dbReference type="eggNOG" id="COG1680">
    <property type="taxonomic scope" value="Bacteria"/>
</dbReference>
<sequence length="251" mass="28837">MWPDASRATIHQDSKDKTMNRIYTCSALLLAVLGLTFLTACGNDDDATPAKVQPAAAGSYTDTRDGQTYGWVRYGRQDWMTDNYRYDAGSESTVYLDTEDYEKNPRSTKHLALYGRLYTLKGAQAACPEGWRLPTDEDWQQLEQQLGMSPSDTRQREWRGRIAHNMLTMKGDTCALNLLLGGYYTAHTIMSMPGWRHMGEMAYYWTATKDTGKEGEFYFFRKLFYGRNEVCRESTEPDGYQMSVRYVRDAQ</sequence>
<evidence type="ECO:0000256" key="1">
    <source>
        <dbReference type="SAM" id="Phobius"/>
    </source>
</evidence>